<keyword evidence="7" id="KW-0812">Transmembrane</keyword>
<sequence>MEGAGHRGRWDKTNPVGTILLLMCMFIPTLTLLEPSEEQTCPHGDYPTEKGICCNRCSPGFKLVEKCNATGQRSTCAPCPAGQYTDQMNFFPNCLSCRRCKASKHEVEVSPCRRPQNTVCRCEAGYYKSNIDSETYECRRCTPFQSEHMICFFNVYPSSCLLPYVPLLDPYAAPKIDEYLINIIAGVVVVTVVSLMLVVLITHVATKRSTKKKLLKLTTQPSDVSPDSCEQVLVHSEEPSENMSVRAVPQSHVSEQEPSNLPDCVPLEIRIPDLIYTVLDLVPVPQVKRLVRSLGVMDTEIEQAETDHRSCREANYQMLRVWAERGPRAGGGGLGRMLHRPLLHELLDKLRMIHLGQAAEELETKYGIQ</sequence>
<dbReference type="GeneTree" id="ENSGT00940000159540"/>
<dbReference type="SMART" id="SM00208">
    <property type="entry name" value="TNFR"/>
    <property type="match status" value="2"/>
</dbReference>
<evidence type="ECO:0000313" key="11">
    <source>
        <dbReference type="Ensembl" id="ENSCLMP00005004860.1"/>
    </source>
</evidence>
<keyword evidence="3" id="KW-0677">Repeat</keyword>
<evidence type="ECO:0000256" key="4">
    <source>
        <dbReference type="ARBA" id="ARBA00023157"/>
    </source>
</evidence>
<keyword evidence="2 8" id="KW-0732">Signal</keyword>
<keyword evidence="7" id="KW-0472">Membrane</keyword>
<dbReference type="PANTHER" id="PTHR46861">
    <property type="entry name" value="TUMOR NECROSIS FACTOR RECEPTOR SUPERFAMILY MEMBER 1A"/>
    <property type="match status" value="1"/>
</dbReference>
<dbReference type="PROSITE" id="PS50017">
    <property type="entry name" value="DEATH_DOMAIN"/>
    <property type="match status" value="1"/>
</dbReference>
<feature type="domain" description="TNFR-Cys" evidence="10">
    <location>
        <begin position="40"/>
        <end position="76"/>
    </location>
</feature>
<name>A0A8C2WKN1_CYCLU</name>
<dbReference type="Ensembl" id="ENSCLMT00005005214.1">
    <property type="protein sequence ID" value="ENSCLMP00005004860.1"/>
    <property type="gene ID" value="ENSCLMG00005002643.1"/>
</dbReference>
<dbReference type="GO" id="GO:0043235">
    <property type="term" value="C:receptor complex"/>
    <property type="evidence" value="ECO:0007669"/>
    <property type="project" value="TreeGrafter"/>
</dbReference>
<dbReference type="Pfam" id="PF00531">
    <property type="entry name" value="Death"/>
    <property type="match status" value="1"/>
</dbReference>
<feature type="chain" id="PRO_5034265609" evidence="8">
    <location>
        <begin position="32"/>
        <end position="369"/>
    </location>
</feature>
<dbReference type="GO" id="GO:0005031">
    <property type="term" value="F:tumor necrosis factor receptor activity"/>
    <property type="evidence" value="ECO:0007669"/>
    <property type="project" value="TreeGrafter"/>
</dbReference>
<evidence type="ECO:0000256" key="1">
    <source>
        <dbReference type="ARBA" id="ARBA00022703"/>
    </source>
</evidence>
<dbReference type="SMART" id="SM00005">
    <property type="entry name" value="DEATH"/>
    <property type="match status" value="1"/>
</dbReference>
<dbReference type="PANTHER" id="PTHR46861:SF1">
    <property type="entry name" value="TUMOR NECROSIS FACTOR RECEPTOR SUPERFAMILY MEMBER 1A"/>
    <property type="match status" value="1"/>
</dbReference>
<dbReference type="InterPro" id="IPR001368">
    <property type="entry name" value="TNFR/NGFR_Cys_rich_reg"/>
</dbReference>
<keyword evidence="7" id="KW-1133">Transmembrane helix</keyword>
<dbReference type="InterPro" id="IPR011029">
    <property type="entry name" value="DEATH-like_dom_sf"/>
</dbReference>
<dbReference type="SUPFAM" id="SSF57586">
    <property type="entry name" value="TNF receptor-like"/>
    <property type="match status" value="2"/>
</dbReference>
<dbReference type="GO" id="GO:0045121">
    <property type="term" value="C:membrane raft"/>
    <property type="evidence" value="ECO:0007669"/>
    <property type="project" value="TreeGrafter"/>
</dbReference>
<evidence type="ECO:0000256" key="2">
    <source>
        <dbReference type="ARBA" id="ARBA00022729"/>
    </source>
</evidence>
<evidence type="ECO:0000313" key="12">
    <source>
        <dbReference type="Proteomes" id="UP000694565"/>
    </source>
</evidence>
<feature type="signal peptide" evidence="8">
    <location>
        <begin position="1"/>
        <end position="31"/>
    </location>
</feature>
<dbReference type="GO" id="GO:0043120">
    <property type="term" value="F:tumor necrosis factor binding"/>
    <property type="evidence" value="ECO:0007669"/>
    <property type="project" value="TreeGrafter"/>
</dbReference>
<keyword evidence="12" id="KW-1185">Reference proteome</keyword>
<dbReference type="PROSITE" id="PS00652">
    <property type="entry name" value="TNFR_NGFR_1"/>
    <property type="match status" value="1"/>
</dbReference>
<dbReference type="Pfam" id="PF00020">
    <property type="entry name" value="TNFR_c6"/>
    <property type="match status" value="1"/>
</dbReference>
<dbReference type="GO" id="GO:0006954">
    <property type="term" value="P:inflammatory response"/>
    <property type="evidence" value="ECO:0007669"/>
    <property type="project" value="TreeGrafter"/>
</dbReference>
<dbReference type="AlphaFoldDB" id="A0A8C2WKN1"/>
<protein>
    <submittedName>
        <fullName evidence="11">Tumor necrosis factor receptor superfamily, member 1a</fullName>
    </submittedName>
</protein>
<dbReference type="InterPro" id="IPR000488">
    <property type="entry name" value="Death_dom"/>
</dbReference>
<proteinExistence type="predicted"/>
<accession>A0A8C2WKN1</accession>
<evidence type="ECO:0000256" key="6">
    <source>
        <dbReference type="PROSITE-ProRule" id="PRU00206"/>
    </source>
</evidence>
<dbReference type="Gene3D" id="2.10.50.10">
    <property type="entry name" value="Tumor Necrosis Factor Receptor, subunit A, domain 2"/>
    <property type="match status" value="2"/>
</dbReference>
<dbReference type="InterPro" id="IPR052493">
    <property type="entry name" value="TNFRSF1A"/>
</dbReference>
<dbReference type="Gene3D" id="1.10.533.10">
    <property type="entry name" value="Death Domain, Fas"/>
    <property type="match status" value="1"/>
</dbReference>
<evidence type="ECO:0000259" key="9">
    <source>
        <dbReference type="PROSITE" id="PS50017"/>
    </source>
</evidence>
<feature type="transmembrane region" description="Helical" evidence="7">
    <location>
        <begin position="179"/>
        <end position="206"/>
    </location>
</feature>
<evidence type="ECO:0000256" key="5">
    <source>
        <dbReference type="ARBA" id="ARBA00023180"/>
    </source>
</evidence>
<evidence type="ECO:0000256" key="8">
    <source>
        <dbReference type="SAM" id="SignalP"/>
    </source>
</evidence>
<feature type="disulfide bond" evidence="6">
    <location>
        <begin position="79"/>
        <end position="94"/>
    </location>
</feature>
<evidence type="ECO:0000256" key="7">
    <source>
        <dbReference type="SAM" id="Phobius"/>
    </source>
</evidence>
<dbReference type="PROSITE" id="PS50050">
    <property type="entry name" value="TNFR_NGFR_2"/>
    <property type="match status" value="2"/>
</dbReference>
<organism evidence="11 12">
    <name type="scientific">Cyclopterus lumpus</name>
    <name type="common">Lumpsucker</name>
    <dbReference type="NCBI Taxonomy" id="8103"/>
    <lineage>
        <taxon>Eukaryota</taxon>
        <taxon>Metazoa</taxon>
        <taxon>Chordata</taxon>
        <taxon>Craniata</taxon>
        <taxon>Vertebrata</taxon>
        <taxon>Euteleostomi</taxon>
        <taxon>Actinopterygii</taxon>
        <taxon>Neopterygii</taxon>
        <taxon>Teleostei</taxon>
        <taxon>Neoteleostei</taxon>
        <taxon>Acanthomorphata</taxon>
        <taxon>Eupercaria</taxon>
        <taxon>Perciformes</taxon>
        <taxon>Cottioidei</taxon>
        <taxon>Cottales</taxon>
        <taxon>Cyclopteridae</taxon>
        <taxon>Cyclopterus</taxon>
    </lineage>
</organism>
<keyword evidence="1" id="KW-0053">Apoptosis</keyword>
<feature type="domain" description="TNFR-Cys" evidence="10">
    <location>
        <begin position="78"/>
        <end position="120"/>
    </location>
</feature>
<feature type="transmembrane region" description="Helical" evidence="7">
    <location>
        <begin position="149"/>
        <end position="167"/>
    </location>
</feature>
<keyword evidence="5" id="KW-0325">Glycoprotein</keyword>
<keyword evidence="4 6" id="KW-1015">Disulfide bond</keyword>
<feature type="domain" description="Death" evidence="9">
    <location>
        <begin position="288"/>
        <end position="366"/>
    </location>
</feature>
<dbReference type="Proteomes" id="UP000694565">
    <property type="component" value="Unplaced"/>
</dbReference>
<reference evidence="11" key="1">
    <citation type="submission" date="2025-08" db="UniProtKB">
        <authorList>
            <consortium name="Ensembl"/>
        </authorList>
    </citation>
    <scope>IDENTIFICATION</scope>
</reference>
<comment type="caution">
    <text evidence="6">Lacks conserved residue(s) required for the propagation of feature annotation.</text>
</comment>
<reference evidence="11" key="2">
    <citation type="submission" date="2025-09" db="UniProtKB">
        <authorList>
            <consortium name="Ensembl"/>
        </authorList>
    </citation>
    <scope>IDENTIFICATION</scope>
</reference>
<dbReference type="SUPFAM" id="SSF47986">
    <property type="entry name" value="DEATH domain"/>
    <property type="match status" value="1"/>
</dbReference>
<evidence type="ECO:0000259" key="10">
    <source>
        <dbReference type="PROSITE" id="PS50050"/>
    </source>
</evidence>
<feature type="repeat" description="TNFR-Cys" evidence="6">
    <location>
        <begin position="78"/>
        <end position="120"/>
    </location>
</feature>
<feature type="repeat" description="TNFR-Cys" evidence="6">
    <location>
        <begin position="40"/>
        <end position="76"/>
    </location>
</feature>
<evidence type="ECO:0000256" key="3">
    <source>
        <dbReference type="ARBA" id="ARBA00022737"/>
    </source>
</evidence>
<feature type="disulfide bond" evidence="6">
    <location>
        <begin position="54"/>
        <end position="67"/>
    </location>
</feature>
<dbReference type="GO" id="GO:0006915">
    <property type="term" value="P:apoptotic process"/>
    <property type="evidence" value="ECO:0007669"/>
    <property type="project" value="UniProtKB-KW"/>
</dbReference>